<proteinExistence type="predicted"/>
<organism evidence="1 2">
    <name type="scientific">Pseudomonas carassii</name>
    <dbReference type="NCBI Taxonomy" id="3115855"/>
    <lineage>
        <taxon>Bacteria</taxon>
        <taxon>Pseudomonadati</taxon>
        <taxon>Pseudomonadota</taxon>
        <taxon>Gammaproteobacteria</taxon>
        <taxon>Pseudomonadales</taxon>
        <taxon>Pseudomonadaceae</taxon>
        <taxon>Pseudomonas</taxon>
    </lineage>
</organism>
<protein>
    <submittedName>
        <fullName evidence="1">Uncharacterized protein</fullName>
    </submittedName>
</protein>
<dbReference type="Proteomes" id="UP001354227">
    <property type="component" value="Unassembled WGS sequence"/>
</dbReference>
<dbReference type="RefSeq" id="WP_330105347.1">
    <property type="nucleotide sequence ID" value="NZ_JAZDCT010000039.1"/>
</dbReference>
<evidence type="ECO:0000313" key="2">
    <source>
        <dbReference type="Proteomes" id="UP001354227"/>
    </source>
</evidence>
<keyword evidence="2" id="KW-1185">Reference proteome</keyword>
<gene>
    <name evidence="1" type="ORF">V0R62_22990</name>
</gene>
<comment type="caution">
    <text evidence="1">The sequence shown here is derived from an EMBL/GenBank/DDBJ whole genome shotgun (WGS) entry which is preliminary data.</text>
</comment>
<sequence length="57" mass="6566">MSAKAQNRSRAENPHIEAVQRIRQLAQILSRNPDEARAFWVKTGVFTEEGELKAPYR</sequence>
<accession>A0ABU7HGV1</accession>
<name>A0ABU7HGV1_9PSED</name>
<dbReference type="EMBL" id="JAZDCT010000039">
    <property type="protein sequence ID" value="MEE1890540.1"/>
    <property type="molecule type" value="Genomic_DNA"/>
</dbReference>
<reference evidence="1" key="1">
    <citation type="submission" date="2024-01" db="EMBL/GenBank/DDBJ databases">
        <title>Unpublished Manusciprt.</title>
        <authorList>
            <person name="Duman M."/>
            <person name="Valdes E.G."/>
            <person name="Ajmi N."/>
            <person name="Altun S."/>
            <person name="Saticioglu I.B."/>
        </authorList>
    </citation>
    <scope>NUCLEOTIDE SEQUENCE</scope>
    <source>
        <strain evidence="1">137P</strain>
    </source>
</reference>
<evidence type="ECO:0000313" key="1">
    <source>
        <dbReference type="EMBL" id="MEE1890540.1"/>
    </source>
</evidence>